<dbReference type="InterPro" id="IPR036249">
    <property type="entry name" value="Thioredoxin-like_sf"/>
</dbReference>
<reference evidence="1" key="1">
    <citation type="submission" date="2018-05" db="EMBL/GenBank/DDBJ databases">
        <authorList>
            <person name="Lanie J.A."/>
            <person name="Ng W.-L."/>
            <person name="Kazmierczak K.M."/>
            <person name="Andrzejewski T.M."/>
            <person name="Davidsen T.M."/>
            <person name="Wayne K.J."/>
            <person name="Tettelin H."/>
            <person name="Glass J.I."/>
            <person name="Rusch D."/>
            <person name="Podicherti R."/>
            <person name="Tsui H.-C.T."/>
            <person name="Winkler M.E."/>
        </authorList>
    </citation>
    <scope>NUCLEOTIDE SEQUENCE</scope>
</reference>
<dbReference type="Gene3D" id="3.40.30.10">
    <property type="entry name" value="Glutaredoxin"/>
    <property type="match status" value="1"/>
</dbReference>
<dbReference type="AlphaFoldDB" id="A0A382V393"/>
<dbReference type="EMBL" id="UINC01148479">
    <property type="protein sequence ID" value="SVD40388.1"/>
    <property type="molecule type" value="Genomic_DNA"/>
</dbReference>
<evidence type="ECO:0000313" key="1">
    <source>
        <dbReference type="EMBL" id="SVD40388.1"/>
    </source>
</evidence>
<proteinExistence type="predicted"/>
<dbReference type="InterPro" id="IPR010296">
    <property type="entry name" value="DUF899_thioredox"/>
</dbReference>
<organism evidence="1">
    <name type="scientific">marine metagenome</name>
    <dbReference type="NCBI Taxonomy" id="408172"/>
    <lineage>
        <taxon>unclassified sequences</taxon>
        <taxon>metagenomes</taxon>
        <taxon>ecological metagenomes</taxon>
    </lineage>
</organism>
<feature type="non-terminal residue" evidence="1">
    <location>
        <position position="1"/>
    </location>
</feature>
<accession>A0A382V393</accession>
<evidence type="ECO:0008006" key="2">
    <source>
        <dbReference type="Google" id="ProtNLM"/>
    </source>
</evidence>
<dbReference type="Pfam" id="PF05988">
    <property type="entry name" value="DUF899"/>
    <property type="match status" value="1"/>
</dbReference>
<protein>
    <recommendedName>
        <fullName evidence="2">DUF899 domain-containing protein</fullName>
    </recommendedName>
</protein>
<sequence>RIFELMQELQKLQRENVKQEVKNYDFSTLNGKSNLLDFFEDKDKFLVIHNMGQGCRYCTLWGDGINSFLPHLESVISVILVSKDSPKEQRKFANDRNWNFKMASHNGKEYMKDQVSDENYDNAPGAVLYQIKNNKIYRKNDCAFGPGDIYCSMWSLLNLAGISDNDWTPQFSYWKRPEKLDDGGKNII</sequence>
<dbReference type="SUPFAM" id="SSF52833">
    <property type="entry name" value="Thioredoxin-like"/>
    <property type="match status" value="1"/>
</dbReference>
<name>A0A382V393_9ZZZZ</name>
<gene>
    <name evidence="1" type="ORF">METZ01_LOCUS393242</name>
</gene>